<accession>A0A5Q0M747</accession>
<name>A0A5Q0M747_VARPD</name>
<evidence type="ECO:0000313" key="2">
    <source>
        <dbReference type="Proteomes" id="UP000326780"/>
    </source>
</evidence>
<dbReference type="EMBL" id="CP045644">
    <property type="protein sequence ID" value="QFZ84637.1"/>
    <property type="molecule type" value="Genomic_DNA"/>
</dbReference>
<dbReference type="RefSeq" id="WP_153283259.1">
    <property type="nucleotide sequence ID" value="NZ_CP045644.1"/>
</dbReference>
<dbReference type="Proteomes" id="UP000326780">
    <property type="component" value="Chromosome"/>
</dbReference>
<protein>
    <submittedName>
        <fullName evidence="1">Uncharacterized protein</fullName>
    </submittedName>
</protein>
<organism evidence="1 2">
    <name type="scientific">Variovorax paradoxus</name>
    <dbReference type="NCBI Taxonomy" id="34073"/>
    <lineage>
        <taxon>Bacteria</taxon>
        <taxon>Pseudomonadati</taxon>
        <taxon>Pseudomonadota</taxon>
        <taxon>Betaproteobacteria</taxon>
        <taxon>Burkholderiales</taxon>
        <taxon>Comamonadaceae</taxon>
        <taxon>Variovorax</taxon>
    </lineage>
</organism>
<evidence type="ECO:0000313" key="1">
    <source>
        <dbReference type="EMBL" id="QFZ84637.1"/>
    </source>
</evidence>
<dbReference type="AlphaFoldDB" id="A0A5Q0M747"/>
<sequence>MKVKRKASNGRIAVSKHYFLDEFCHGEKPNPFQVMNIFALAAKLEAIGKEKGHMPVVSNCLVTPLRQSLLHMGYDAQLANAEAVEFWFDVEGVDPRHTSDRITL</sequence>
<gene>
    <name evidence="1" type="ORF">GFK26_18595</name>
</gene>
<proteinExistence type="predicted"/>
<reference evidence="1 2" key="1">
    <citation type="submission" date="2019-10" db="EMBL/GenBank/DDBJ databases">
        <title>Complete genome sequence of Variovorax paradoxus 5C-2.</title>
        <authorList>
            <person name="Gogoleva N.E."/>
            <person name="Balkin A.S."/>
        </authorList>
    </citation>
    <scope>NUCLEOTIDE SEQUENCE [LARGE SCALE GENOMIC DNA]</scope>
    <source>
        <strain evidence="1 2">5C-2</strain>
    </source>
</reference>